<name>A0A1U0UGF0_9MYCO</name>
<gene>
    <name evidence="1" type="ORF">SAMEA2259716_03158</name>
</gene>
<reference evidence="1 2" key="1">
    <citation type="submission" date="2016-11" db="EMBL/GenBank/DDBJ databases">
        <authorList>
            <consortium name="Pathogen Informatics"/>
        </authorList>
    </citation>
    <scope>NUCLEOTIDE SEQUENCE [LARGE SCALE GENOMIC DNA]</scope>
    <source>
        <strain evidence="1 2">911</strain>
    </source>
</reference>
<dbReference type="RefSeq" id="WP_079626730.1">
    <property type="nucleotide sequence ID" value="NZ_FVGW01000005.1"/>
</dbReference>
<organism evidence="1 2">
    <name type="scientific">Mycobacteroides abscessus subsp. massiliense</name>
    <dbReference type="NCBI Taxonomy" id="1962118"/>
    <lineage>
        <taxon>Bacteria</taxon>
        <taxon>Bacillati</taxon>
        <taxon>Actinomycetota</taxon>
        <taxon>Actinomycetes</taxon>
        <taxon>Mycobacteriales</taxon>
        <taxon>Mycobacteriaceae</taxon>
        <taxon>Mycobacteroides</taxon>
        <taxon>Mycobacteroides abscessus</taxon>
    </lineage>
</organism>
<protein>
    <submittedName>
        <fullName evidence="1">Uncharacterized protein</fullName>
    </submittedName>
</protein>
<dbReference type="AlphaFoldDB" id="A0A1U0UGF0"/>
<sequence length="342" mass="37100">MTTAITAAAPGSYTARALSAIPGHAEQVAQVERLKEWHLRNSHAAETVCNTSQFEAAMAAEISAAARAGQQSAPELTERAREHLAGRDAHRQVMAAHRHAVAVAETQLATMERDVSHAYQWLREQLGELFAAFGELDIEPNLTAERALREGRGAAYTSAADLANDYLSLRNAHRRIVRLDAASGGHETGALSHMVAVCGQFRNFLDHEPFWALRRRMNARQATDVTDTGRTHKQWLAAAPEPVGRRLGGSPKAPVPDGITQIAWLAHVAAHRPWLPDAATLIDAYDLAAAAIKPGRPVVIDPHSRYWWLIPSGRTLSDQQITARDALAELASGTEQSAPTTA</sequence>
<dbReference type="Proteomes" id="UP000190074">
    <property type="component" value="Unassembled WGS sequence"/>
</dbReference>
<dbReference type="EMBL" id="FVGW01000005">
    <property type="protein sequence ID" value="SKM23267.1"/>
    <property type="molecule type" value="Genomic_DNA"/>
</dbReference>
<proteinExistence type="predicted"/>
<evidence type="ECO:0000313" key="2">
    <source>
        <dbReference type="Proteomes" id="UP000190074"/>
    </source>
</evidence>
<evidence type="ECO:0000313" key="1">
    <source>
        <dbReference type="EMBL" id="SKM23267.1"/>
    </source>
</evidence>
<accession>A0A1U0UGF0</accession>